<organism evidence="2 3">
    <name type="scientific">Pseudomonas oryziphila</name>
    <dbReference type="NCBI Taxonomy" id="2894079"/>
    <lineage>
        <taxon>Bacteria</taxon>
        <taxon>Pseudomonadati</taxon>
        <taxon>Pseudomonadota</taxon>
        <taxon>Gammaproteobacteria</taxon>
        <taxon>Pseudomonadales</taxon>
        <taxon>Pseudomonadaceae</taxon>
        <taxon>Pseudomonas</taxon>
    </lineage>
</organism>
<keyword evidence="1" id="KW-0732">Signal</keyword>
<evidence type="ECO:0000256" key="1">
    <source>
        <dbReference type="SAM" id="SignalP"/>
    </source>
</evidence>
<sequence length="273" mass="30141">MITVSKTLLPLALVAALLAGCATQQSSPHLEKTNLVGIWAMFPLANGIANVAEYQADGKVQLHSFNCVEQGDAAVEVSDYSLAADGKAIHIKSPEWAFDLRVVAFAGKLMVLGMPVSGSELKFLYKKVDQVQPLCDAFPNAKTEAARRTAYQPADFIPAPAIPPHAGMERYVGTWLNKKKNEELQILLDTKGTPYLSLPSSENWSYLFNDVRWEGDVLHYQSFAYSKKPDLFRHPYHKTNTPITVEPTADGKLLSAYVIGAKRFESVLERKAD</sequence>
<reference evidence="2 3" key="1">
    <citation type="submission" date="2018-12" db="EMBL/GenBank/DDBJ databases">
        <authorList>
            <person name="Li S."/>
            <person name="Yang R."/>
            <person name="Chen G."/>
            <person name="Zou L."/>
            <person name="Zhang C."/>
            <person name="Chen Y."/>
            <person name="Liu Z."/>
            <person name="Li Y."/>
            <person name="Yan Y."/>
            <person name="Huang M."/>
            <person name="Chen T."/>
        </authorList>
    </citation>
    <scope>NUCLEOTIDE SEQUENCE [LARGE SCALE GENOMIC DNA]</scope>
    <source>
        <strain evidence="2 3">2014</strain>
    </source>
</reference>
<evidence type="ECO:0000313" key="3">
    <source>
        <dbReference type="Proteomes" id="UP000272622"/>
    </source>
</evidence>
<evidence type="ECO:0000313" key="2">
    <source>
        <dbReference type="EMBL" id="AZL73443.1"/>
    </source>
</evidence>
<proteinExistence type="predicted"/>
<protein>
    <recommendedName>
        <fullName evidence="4">Lipoprotein</fullName>
    </recommendedName>
</protein>
<feature type="signal peptide" evidence="1">
    <location>
        <begin position="1"/>
        <end position="21"/>
    </location>
</feature>
<dbReference type="EMBL" id="CP034337">
    <property type="protein sequence ID" value="AZL73443.1"/>
    <property type="molecule type" value="Genomic_DNA"/>
</dbReference>
<gene>
    <name evidence="2" type="ORF">EI693_10235</name>
</gene>
<dbReference type="PROSITE" id="PS51257">
    <property type="entry name" value="PROKAR_LIPOPROTEIN"/>
    <property type="match status" value="1"/>
</dbReference>
<evidence type="ECO:0008006" key="4">
    <source>
        <dbReference type="Google" id="ProtNLM"/>
    </source>
</evidence>
<keyword evidence="3" id="KW-1185">Reference proteome</keyword>
<feature type="chain" id="PRO_5046927852" description="Lipoprotein" evidence="1">
    <location>
        <begin position="22"/>
        <end position="273"/>
    </location>
</feature>
<accession>A0ABM7CPV6</accession>
<name>A0ABM7CPV6_9PSED</name>
<dbReference type="Proteomes" id="UP000272622">
    <property type="component" value="Chromosome"/>
</dbReference>